<evidence type="ECO:0000256" key="3">
    <source>
        <dbReference type="ARBA" id="ARBA00023163"/>
    </source>
</evidence>
<keyword evidence="7" id="KW-1185">Reference proteome</keyword>
<feature type="domain" description="Transcription regulator AsnC/Lrp ligand binding" evidence="4">
    <location>
        <begin position="79"/>
        <end position="147"/>
    </location>
</feature>
<dbReference type="InterPro" id="IPR019887">
    <property type="entry name" value="Tscrpt_reg_AsnC/Lrp_C"/>
</dbReference>
<dbReference type="AlphaFoldDB" id="A0A1S2Q248"/>
<dbReference type="OrthoDB" id="4050641at2"/>
<dbReference type="SUPFAM" id="SSF46785">
    <property type="entry name" value="Winged helix' DNA-binding domain"/>
    <property type="match status" value="1"/>
</dbReference>
<dbReference type="GO" id="GO:0005829">
    <property type="term" value="C:cytosol"/>
    <property type="evidence" value="ECO:0007669"/>
    <property type="project" value="TreeGrafter"/>
</dbReference>
<dbReference type="Pfam" id="PF01037">
    <property type="entry name" value="AsnC_trans_reg"/>
    <property type="match status" value="1"/>
</dbReference>
<dbReference type="Proteomes" id="UP000179642">
    <property type="component" value="Unassembled WGS sequence"/>
</dbReference>
<accession>A0A1S2Q248</accession>
<dbReference type="PANTHER" id="PTHR30154:SF34">
    <property type="entry name" value="TRANSCRIPTIONAL REGULATOR AZLB"/>
    <property type="match status" value="1"/>
</dbReference>
<dbReference type="Gene3D" id="3.30.70.920">
    <property type="match status" value="1"/>
</dbReference>
<dbReference type="SUPFAM" id="SSF54909">
    <property type="entry name" value="Dimeric alpha+beta barrel"/>
    <property type="match status" value="1"/>
</dbReference>
<protein>
    <submittedName>
        <fullName evidence="6">AsnC family transcriptional regulator</fullName>
    </submittedName>
</protein>
<name>A0A1S2Q248_9ACTN</name>
<evidence type="ECO:0000256" key="2">
    <source>
        <dbReference type="ARBA" id="ARBA00023125"/>
    </source>
</evidence>
<keyword evidence="1" id="KW-0805">Transcription regulation</keyword>
<dbReference type="InterPro" id="IPR000485">
    <property type="entry name" value="AsnC-type_HTH_dom"/>
</dbReference>
<dbReference type="Pfam" id="PF13404">
    <property type="entry name" value="HTH_AsnC-type"/>
    <property type="match status" value="2"/>
</dbReference>
<dbReference type="GO" id="GO:0043200">
    <property type="term" value="P:response to amino acid"/>
    <property type="evidence" value="ECO:0007669"/>
    <property type="project" value="TreeGrafter"/>
</dbReference>
<evidence type="ECO:0000313" key="6">
    <source>
        <dbReference type="EMBL" id="OIK00182.1"/>
    </source>
</evidence>
<proteinExistence type="predicted"/>
<organism evidence="6 7">
    <name type="scientific">Streptomyces monashensis</name>
    <dbReference type="NCBI Taxonomy" id="1678012"/>
    <lineage>
        <taxon>Bacteria</taxon>
        <taxon>Bacillati</taxon>
        <taxon>Actinomycetota</taxon>
        <taxon>Actinomycetes</taxon>
        <taxon>Kitasatosporales</taxon>
        <taxon>Streptomycetaceae</taxon>
        <taxon>Streptomyces</taxon>
    </lineage>
</organism>
<gene>
    <name evidence="6" type="ORF">BIV23_26910</name>
</gene>
<dbReference type="InterPro" id="IPR019888">
    <property type="entry name" value="Tscrpt_reg_AsnC-like"/>
</dbReference>
<dbReference type="PANTHER" id="PTHR30154">
    <property type="entry name" value="LEUCINE-RESPONSIVE REGULATORY PROTEIN"/>
    <property type="match status" value="1"/>
</dbReference>
<dbReference type="InterPro" id="IPR036388">
    <property type="entry name" value="WH-like_DNA-bd_sf"/>
</dbReference>
<feature type="domain" description="HTH asnC-type" evidence="5">
    <location>
        <begin position="186"/>
        <end position="226"/>
    </location>
</feature>
<keyword evidence="2" id="KW-0238">DNA-binding</keyword>
<dbReference type="Gene3D" id="1.10.10.10">
    <property type="entry name" value="Winged helix-like DNA-binding domain superfamily/Winged helix DNA-binding domain"/>
    <property type="match status" value="2"/>
</dbReference>
<comment type="caution">
    <text evidence="6">The sequence shown here is derived from an EMBL/GenBank/DDBJ whole genome shotgun (WGS) entry which is preliminary data.</text>
</comment>
<dbReference type="GO" id="GO:0043565">
    <property type="term" value="F:sequence-specific DNA binding"/>
    <property type="evidence" value="ECO:0007669"/>
    <property type="project" value="InterPro"/>
</dbReference>
<evidence type="ECO:0000259" key="4">
    <source>
        <dbReference type="Pfam" id="PF01037"/>
    </source>
</evidence>
<feature type="domain" description="HTH asnC-type" evidence="5">
    <location>
        <begin position="14"/>
        <end position="52"/>
    </location>
</feature>
<dbReference type="InterPro" id="IPR011008">
    <property type="entry name" value="Dimeric_a/b-barrel"/>
</dbReference>
<dbReference type="EMBL" id="MLYO01000048">
    <property type="protein sequence ID" value="OIK00182.1"/>
    <property type="molecule type" value="Genomic_DNA"/>
</dbReference>
<evidence type="ECO:0000259" key="5">
    <source>
        <dbReference type="Pfam" id="PF13404"/>
    </source>
</evidence>
<sequence length="354" mass="38611">MPKHPRHPFHSLGDVDQALVHALQIAPRASWARIGTALGLDAVTVARRWQRLAEAGAAWISCHPAPALAESGQGCLAFVEVDCAPGRLPQVARVLAAVPHVVALSQVSGDRDLLLNVMARDLASLTRWTTGDLAALEGVRAVRTHLAGRVHTEASRWRLRALTREQVALLTADEPHRRTAAPAFPLTALDQRLITALSVNGRATYRALAAQCDASPDTVRRHVQRLFAADLLHARCEVARPLSEWPVAVTLWGQVPAARLDEVAQRVTGMREVRLCAAVISRHNLHLVAWVRSLADAQRFEARLAERAPDLTVTDRTVALWPMKLSGHLLDEDGYRTGATPLALWDESSGSDPD</sequence>
<dbReference type="SMART" id="SM00344">
    <property type="entry name" value="HTH_ASNC"/>
    <property type="match status" value="2"/>
</dbReference>
<dbReference type="InterPro" id="IPR036390">
    <property type="entry name" value="WH_DNA-bd_sf"/>
</dbReference>
<keyword evidence="3" id="KW-0804">Transcription</keyword>
<evidence type="ECO:0000313" key="7">
    <source>
        <dbReference type="Proteomes" id="UP000179642"/>
    </source>
</evidence>
<evidence type="ECO:0000256" key="1">
    <source>
        <dbReference type="ARBA" id="ARBA00023015"/>
    </source>
</evidence>
<reference evidence="6 7" key="1">
    <citation type="submission" date="2016-10" db="EMBL/GenBank/DDBJ databases">
        <title>Genome sequence of Streptomyces sp. MUSC 1.</title>
        <authorList>
            <person name="Lee L.-H."/>
            <person name="Ser H.-L."/>
            <person name="Law J.W.-F."/>
        </authorList>
    </citation>
    <scope>NUCLEOTIDE SEQUENCE [LARGE SCALE GENOMIC DNA]</scope>
    <source>
        <strain evidence="6 7">MUSC 1</strain>
    </source>
</reference>